<dbReference type="Pfam" id="PF03188">
    <property type="entry name" value="Cytochrom_B561"/>
    <property type="match status" value="1"/>
</dbReference>
<keyword evidence="6" id="KW-0479">Metal-binding</keyword>
<dbReference type="EMBL" id="CAJOBZ010000018">
    <property type="protein sequence ID" value="CAF4855473.1"/>
    <property type="molecule type" value="Genomic_DNA"/>
</dbReference>
<feature type="domain" description="Cytochrome b561" evidence="13">
    <location>
        <begin position="47"/>
        <end position="245"/>
    </location>
</feature>
<dbReference type="GO" id="GO:0016020">
    <property type="term" value="C:membrane"/>
    <property type="evidence" value="ECO:0007669"/>
    <property type="project" value="UniProtKB-SubCell"/>
</dbReference>
<evidence type="ECO:0000313" key="14">
    <source>
        <dbReference type="EMBL" id="CAF4855473.1"/>
    </source>
</evidence>
<evidence type="ECO:0000256" key="4">
    <source>
        <dbReference type="ARBA" id="ARBA00022617"/>
    </source>
</evidence>
<feature type="transmembrane region" description="Helical" evidence="12">
    <location>
        <begin position="74"/>
        <end position="99"/>
    </location>
</feature>
<keyword evidence="10 12" id="KW-0472">Membrane</keyword>
<dbReference type="GO" id="GO:0046872">
    <property type="term" value="F:metal ion binding"/>
    <property type="evidence" value="ECO:0007669"/>
    <property type="project" value="UniProtKB-KW"/>
</dbReference>
<dbReference type="InterPro" id="IPR006593">
    <property type="entry name" value="Cyt_b561/ferric_Rdtase_TM"/>
</dbReference>
<keyword evidence="3" id="KW-0813">Transport</keyword>
<evidence type="ECO:0000256" key="12">
    <source>
        <dbReference type="SAM" id="Phobius"/>
    </source>
</evidence>
<feature type="transmembrane region" description="Helical" evidence="12">
    <location>
        <begin position="44"/>
        <end position="68"/>
    </location>
</feature>
<dbReference type="PANTHER" id="PTHR15422">
    <property type="entry name" value="OS05G0565100 PROTEIN"/>
    <property type="match status" value="1"/>
</dbReference>
<comment type="subcellular location">
    <subcellularLocation>
        <location evidence="2">Membrane</location>
        <topology evidence="2">Multi-pass membrane protein</topology>
    </subcellularLocation>
</comment>
<dbReference type="EC" id="7.2.1.3" evidence="11"/>
<accession>A0A821SAT9</accession>
<feature type="transmembrane region" description="Helical" evidence="12">
    <location>
        <begin position="151"/>
        <end position="173"/>
    </location>
</feature>
<proteinExistence type="predicted"/>
<feature type="transmembrane region" description="Helical" evidence="12">
    <location>
        <begin position="119"/>
        <end position="139"/>
    </location>
</feature>
<keyword evidence="15" id="KW-1185">Reference proteome</keyword>
<evidence type="ECO:0000256" key="6">
    <source>
        <dbReference type="ARBA" id="ARBA00022723"/>
    </source>
</evidence>
<keyword evidence="7" id="KW-0249">Electron transport</keyword>
<evidence type="ECO:0000313" key="15">
    <source>
        <dbReference type="Proteomes" id="UP000663880"/>
    </source>
</evidence>
<protein>
    <recommendedName>
        <fullName evidence="11">ascorbate ferrireductase (transmembrane)</fullName>
        <ecNumber evidence="11">7.2.1.3</ecNumber>
    </recommendedName>
</protein>
<keyword evidence="4" id="KW-0349">Heme</keyword>
<evidence type="ECO:0000256" key="5">
    <source>
        <dbReference type="ARBA" id="ARBA00022692"/>
    </source>
</evidence>
<comment type="cofactor">
    <cofactor evidence="1">
        <name>heme b</name>
        <dbReference type="ChEBI" id="CHEBI:60344"/>
    </cofactor>
</comment>
<evidence type="ECO:0000256" key="10">
    <source>
        <dbReference type="ARBA" id="ARBA00023136"/>
    </source>
</evidence>
<evidence type="ECO:0000256" key="11">
    <source>
        <dbReference type="ARBA" id="ARBA00024225"/>
    </source>
</evidence>
<dbReference type="PANTHER" id="PTHR15422:SF24">
    <property type="entry name" value="DOMON RELATED DOMAIN-CONTAINING PROTEIN"/>
    <property type="match status" value="1"/>
</dbReference>
<evidence type="ECO:0000256" key="8">
    <source>
        <dbReference type="ARBA" id="ARBA00022989"/>
    </source>
</evidence>
<gene>
    <name evidence="14" type="ORF">PMACD_LOCUS7441</name>
</gene>
<dbReference type="Gene3D" id="1.20.120.1770">
    <property type="match status" value="1"/>
</dbReference>
<dbReference type="OrthoDB" id="432881at2759"/>
<organism evidence="14 15">
    <name type="scientific">Pieris macdunnoughi</name>
    <dbReference type="NCBI Taxonomy" id="345717"/>
    <lineage>
        <taxon>Eukaryota</taxon>
        <taxon>Metazoa</taxon>
        <taxon>Ecdysozoa</taxon>
        <taxon>Arthropoda</taxon>
        <taxon>Hexapoda</taxon>
        <taxon>Insecta</taxon>
        <taxon>Pterygota</taxon>
        <taxon>Neoptera</taxon>
        <taxon>Endopterygota</taxon>
        <taxon>Lepidoptera</taxon>
        <taxon>Glossata</taxon>
        <taxon>Ditrysia</taxon>
        <taxon>Papilionoidea</taxon>
        <taxon>Pieridae</taxon>
        <taxon>Pierinae</taxon>
        <taxon>Pieris</taxon>
    </lineage>
</organism>
<keyword evidence="9" id="KW-0408">Iron</keyword>
<reference evidence="14" key="1">
    <citation type="submission" date="2021-02" db="EMBL/GenBank/DDBJ databases">
        <authorList>
            <person name="Steward A R."/>
        </authorList>
    </citation>
    <scope>NUCLEOTIDE SEQUENCE</scope>
</reference>
<evidence type="ECO:0000256" key="3">
    <source>
        <dbReference type="ARBA" id="ARBA00022448"/>
    </source>
</evidence>
<evidence type="ECO:0000259" key="13">
    <source>
        <dbReference type="PROSITE" id="PS50939"/>
    </source>
</evidence>
<evidence type="ECO:0000256" key="1">
    <source>
        <dbReference type="ARBA" id="ARBA00001970"/>
    </source>
</evidence>
<dbReference type="Proteomes" id="UP000663880">
    <property type="component" value="Unassembled WGS sequence"/>
</dbReference>
<name>A0A821SAT9_9NEOP</name>
<feature type="transmembrane region" description="Helical" evidence="12">
    <location>
        <begin position="194"/>
        <end position="212"/>
    </location>
</feature>
<dbReference type="GO" id="GO:0140571">
    <property type="term" value="F:transmembrane ascorbate ferrireductase activity"/>
    <property type="evidence" value="ECO:0007669"/>
    <property type="project" value="UniProtKB-EC"/>
</dbReference>
<feature type="transmembrane region" description="Helical" evidence="12">
    <location>
        <begin position="224"/>
        <end position="242"/>
    </location>
</feature>
<evidence type="ECO:0000256" key="7">
    <source>
        <dbReference type="ARBA" id="ARBA00022982"/>
    </source>
</evidence>
<dbReference type="InterPro" id="IPR045150">
    <property type="entry name" value="CYB561D1/2"/>
</dbReference>
<evidence type="ECO:0000256" key="2">
    <source>
        <dbReference type="ARBA" id="ARBA00004141"/>
    </source>
</evidence>
<keyword evidence="5 12" id="KW-0812">Transmembrane</keyword>
<comment type="caution">
    <text evidence="14">The sequence shown here is derived from an EMBL/GenBank/DDBJ whole genome shotgun (WGS) entry which is preliminary data.</text>
</comment>
<evidence type="ECO:0000256" key="9">
    <source>
        <dbReference type="ARBA" id="ARBA00023004"/>
    </source>
</evidence>
<sequence length="248" mass="27430">MAGRGCNLECVKGDDAGKDVIEFMGPVKIILVDQPTNLYMRKRFAAAAIVLAHMMMGATSMTVFYYTLSYQKDTALFASHIVLGTAGLQLCMPSGILAVHKLAGSTAVLRLPHRPFEHFLFQFFAIICGILSALASYFFGNFKITVHSVTGIAVTLMAILNAIFGIIVYDYSGTRIDHTELGSVRKFCYKTHKFLGMLAFTVSSACFISGLLKETFVEWAPVVEIPYITGIFCVCYTFVVLYKPLREH</sequence>
<dbReference type="GO" id="GO:0020037">
    <property type="term" value="F:heme binding"/>
    <property type="evidence" value="ECO:0007669"/>
    <property type="project" value="TreeGrafter"/>
</dbReference>
<keyword evidence="8 12" id="KW-1133">Transmembrane helix</keyword>
<dbReference type="AlphaFoldDB" id="A0A821SAT9"/>
<dbReference type="PROSITE" id="PS50939">
    <property type="entry name" value="CYTOCHROME_B561"/>
    <property type="match status" value="1"/>
</dbReference>
<dbReference type="GO" id="GO:0140575">
    <property type="term" value="F:transmembrane monodehydroascorbate reductase activity"/>
    <property type="evidence" value="ECO:0007669"/>
    <property type="project" value="InterPro"/>
</dbReference>